<dbReference type="Proteomes" id="UP000050535">
    <property type="component" value="Unassembled WGS sequence"/>
</dbReference>
<evidence type="ECO:0000313" key="2">
    <source>
        <dbReference type="Proteomes" id="UP000050535"/>
    </source>
</evidence>
<name>A0A0P7GNP7_9EURY</name>
<protein>
    <submittedName>
        <fullName evidence="1">Uncharacterized protein</fullName>
    </submittedName>
</protein>
<keyword evidence="2" id="KW-1185">Reference proteome</keyword>
<gene>
    <name evidence="1" type="ORF">SY89_01020</name>
</gene>
<organism evidence="1 2">
    <name type="scientific">Halolamina pelagica</name>
    <dbReference type="NCBI Taxonomy" id="699431"/>
    <lineage>
        <taxon>Archaea</taxon>
        <taxon>Methanobacteriati</taxon>
        <taxon>Methanobacteriota</taxon>
        <taxon>Stenosarchaea group</taxon>
        <taxon>Halobacteria</taxon>
        <taxon>Halobacteriales</taxon>
        <taxon>Haloferacaceae</taxon>
    </lineage>
</organism>
<dbReference type="EMBL" id="LGUC01000001">
    <property type="protein sequence ID" value="KPN30293.1"/>
    <property type="molecule type" value="Genomic_DNA"/>
</dbReference>
<accession>A0A0P7GNP7</accession>
<proteinExistence type="predicted"/>
<sequence>MSGFPSYARRFVPVGSQRESVHGGPVGANLHFPEPSVHVVGQLPRELVPSTFESWWEHAMSTKSSDGSAVHRQPIGVDCTVSVPRNAAGDLETGVRDRLGGADGVDAVEEVDLQGIRPGLNDLTVTVSASLVVDDSAETAARLEDRFGVSEVEVELRTGPP</sequence>
<evidence type="ECO:0000313" key="1">
    <source>
        <dbReference type="EMBL" id="KPN30293.1"/>
    </source>
</evidence>
<reference evidence="2" key="1">
    <citation type="submission" date="2013-11" db="EMBL/GenBank/DDBJ databases">
        <authorList>
            <person name="Hoang H.T."/>
            <person name="Killian M.L."/>
            <person name="Madson D.M."/>
            <person name="Arruda P.H.E."/>
            <person name="Sun D."/>
            <person name="Schwartz K.J."/>
            <person name="Yoon K."/>
        </authorList>
    </citation>
    <scope>NUCLEOTIDE SEQUENCE [LARGE SCALE GENOMIC DNA]</scope>
    <source>
        <strain evidence="2">CDK2</strain>
    </source>
</reference>
<dbReference type="AlphaFoldDB" id="A0A0P7GNP7"/>
<comment type="caution">
    <text evidence="1">The sequence shown here is derived from an EMBL/GenBank/DDBJ whole genome shotgun (WGS) entry which is preliminary data.</text>
</comment>